<evidence type="ECO:0000256" key="6">
    <source>
        <dbReference type="ARBA" id="ARBA00022723"/>
    </source>
</evidence>
<evidence type="ECO:0000256" key="8">
    <source>
        <dbReference type="ARBA" id="ARBA00023014"/>
    </source>
</evidence>
<evidence type="ECO:0000256" key="7">
    <source>
        <dbReference type="ARBA" id="ARBA00023004"/>
    </source>
</evidence>
<evidence type="ECO:0000256" key="12">
    <source>
        <dbReference type="SAM" id="MobiDB-lite"/>
    </source>
</evidence>
<dbReference type="NCBIfam" id="TIGR00479">
    <property type="entry name" value="rumA"/>
    <property type="match status" value="1"/>
</dbReference>
<evidence type="ECO:0000256" key="4">
    <source>
        <dbReference type="ARBA" id="ARBA00022679"/>
    </source>
</evidence>
<dbReference type="Pfam" id="PF05958">
    <property type="entry name" value="tRNA_U5-meth_tr"/>
    <property type="match status" value="2"/>
</dbReference>
<evidence type="ECO:0000256" key="2">
    <source>
        <dbReference type="ARBA" id="ARBA00022552"/>
    </source>
</evidence>
<dbReference type="InterPro" id="IPR030390">
    <property type="entry name" value="MeTrfase_TrmA_AS"/>
</dbReference>
<dbReference type="GO" id="GO:0070041">
    <property type="term" value="F:rRNA (uridine-C5-)-methyltransferase activity"/>
    <property type="evidence" value="ECO:0007669"/>
    <property type="project" value="UniProtKB-UniRule"/>
</dbReference>
<feature type="active site" description="Nucleophile" evidence="9 10">
    <location>
        <position position="422"/>
    </location>
</feature>
<name>A0A7W5EUL5_9GAMM</name>
<dbReference type="Gene3D" id="3.40.50.150">
    <property type="entry name" value="Vaccinia Virus protein VP39"/>
    <property type="match status" value="1"/>
</dbReference>
<dbReference type="Gene3D" id="2.40.50.1070">
    <property type="match status" value="1"/>
</dbReference>
<dbReference type="Proteomes" id="UP000518892">
    <property type="component" value="Unassembled WGS sequence"/>
</dbReference>
<evidence type="ECO:0000256" key="1">
    <source>
        <dbReference type="ARBA" id="ARBA00022485"/>
    </source>
</evidence>
<dbReference type="SUPFAM" id="SSF50249">
    <property type="entry name" value="Nucleic acid-binding proteins"/>
    <property type="match status" value="1"/>
</dbReference>
<evidence type="ECO:0000256" key="5">
    <source>
        <dbReference type="ARBA" id="ARBA00022691"/>
    </source>
</evidence>
<comment type="function">
    <text evidence="9">Catalyzes the formation of 5-methyl-uridine at position 1939 (m5U1939) in 23S rRNA.</text>
</comment>
<dbReference type="PROSITE" id="PS50926">
    <property type="entry name" value="TRAM"/>
    <property type="match status" value="1"/>
</dbReference>
<dbReference type="InterPro" id="IPR010280">
    <property type="entry name" value="U5_MeTrfase_fam"/>
</dbReference>
<dbReference type="Gene3D" id="2.40.50.140">
    <property type="entry name" value="Nucleic acid-binding proteins"/>
    <property type="match status" value="1"/>
</dbReference>
<feature type="compositionally biased region" description="Basic residues" evidence="12">
    <location>
        <begin position="1"/>
        <end position="11"/>
    </location>
</feature>
<keyword evidence="5 9" id="KW-0949">S-adenosyl-L-methionine</keyword>
<sequence length="478" mass="51373">MAALGKRRPPRPRSGVSGLQERRREAPASPPASGEETVLTIQGLAHDGRGVARTAAGKTVFVEGALPGERVEVAVHRTRQRYDEAHVRALVEASPERVTPPCAHFAQCGGCDLQHLSLAGQRRHKQAVLRELLARRGIAPAGEPELLVDAGEGYRRRARLGVKVDADGNVHLGFRARHSHRLVDIEACPVLVPSLSALPEPLRRLVEALEAPRRVGHLELLASDAGVTLVVRQLRDHAADTARWRAFAEAHGLHLARRVGRETPVFEWLTPRPALAGRLRVASQEVTLSFSPGDFLQANEAVNQRMVAAALAWLAPLAEGERVLDLFAGVGNFSLPLAAQGARVRAVEGSPTMVERLADNARRNGLAVKARQADLNDGAACLALLADPAPGTVVLDPPRDGAETACRLLARHPVPRVLYVSCDPATLARDAAHLVRAGYVVSRWAVVDMFAHTAHLESMLLLESPHAGQPRQGATTDG</sequence>
<dbReference type="HAMAP" id="MF_01010">
    <property type="entry name" value="23SrRNA_methyltr_RlmD"/>
    <property type="match status" value="1"/>
</dbReference>
<feature type="binding site" evidence="9 10">
    <location>
        <position position="327"/>
    </location>
    <ligand>
        <name>S-adenosyl-L-methionine</name>
        <dbReference type="ChEBI" id="CHEBI:59789"/>
    </ligand>
</feature>
<feature type="binding site" evidence="9 10">
    <location>
        <position position="396"/>
    </location>
    <ligand>
        <name>S-adenosyl-L-methionine</name>
        <dbReference type="ChEBI" id="CHEBI:59789"/>
    </ligand>
</feature>
<feature type="binding site" evidence="9">
    <location>
        <position position="332"/>
    </location>
    <ligand>
        <name>S-adenosyl-L-methionine</name>
        <dbReference type="ChEBI" id="CHEBI:59789"/>
    </ligand>
</feature>
<accession>A0A7W5EUL5</accession>
<evidence type="ECO:0000313" key="15">
    <source>
        <dbReference type="Proteomes" id="UP000518892"/>
    </source>
</evidence>
<dbReference type="RefSeq" id="WP_183384134.1">
    <property type="nucleotide sequence ID" value="NZ_JACHXR010000006.1"/>
</dbReference>
<keyword evidence="1 9" id="KW-0004">4Fe-4S</keyword>
<protein>
    <recommendedName>
        <fullName evidence="9">23S rRNA (uracil(1939)-C(5))-methyltransferase RlmD</fullName>
        <ecNumber evidence="9">2.1.1.190</ecNumber>
    </recommendedName>
    <alternativeName>
        <fullName evidence="9">23S rRNA(m5U1939)-methyltransferase</fullName>
    </alternativeName>
</protein>
<evidence type="ECO:0000313" key="14">
    <source>
        <dbReference type="EMBL" id="MBB3231663.1"/>
    </source>
</evidence>
<dbReference type="FunFam" id="2.40.50.140:FF:000097">
    <property type="entry name" value="23S rRNA (uracil(1939)-C(5))-methyltransferase RlmD"/>
    <property type="match status" value="1"/>
</dbReference>
<dbReference type="PANTHER" id="PTHR11061">
    <property type="entry name" value="RNA M5U METHYLTRANSFERASE"/>
    <property type="match status" value="1"/>
</dbReference>
<feature type="binding site" evidence="9">
    <location>
        <position position="374"/>
    </location>
    <ligand>
        <name>S-adenosyl-L-methionine</name>
        <dbReference type="ChEBI" id="CHEBI:59789"/>
    </ligand>
</feature>
<dbReference type="GO" id="GO:0070475">
    <property type="term" value="P:rRNA base methylation"/>
    <property type="evidence" value="ECO:0007669"/>
    <property type="project" value="TreeGrafter"/>
</dbReference>
<comment type="similarity">
    <text evidence="9">Belongs to the class I-like SAM-binding methyltransferase superfamily. RNA M5U methyltransferase family. RlmD subfamily.</text>
</comment>
<feature type="domain" description="TRAM" evidence="13">
    <location>
        <begin position="30"/>
        <end position="89"/>
    </location>
</feature>
<feature type="binding site" evidence="9">
    <location>
        <position position="111"/>
    </location>
    <ligand>
        <name>[4Fe-4S] cluster</name>
        <dbReference type="ChEBI" id="CHEBI:49883"/>
    </ligand>
</feature>
<evidence type="ECO:0000256" key="11">
    <source>
        <dbReference type="PROSITE-ProRule" id="PRU10015"/>
    </source>
</evidence>
<feature type="region of interest" description="Disordered" evidence="12">
    <location>
        <begin position="1"/>
        <end position="36"/>
    </location>
</feature>
<comment type="catalytic activity">
    <reaction evidence="9">
        <text>uridine(1939) in 23S rRNA + S-adenosyl-L-methionine = 5-methyluridine(1939) in 23S rRNA + S-adenosyl-L-homocysteine + H(+)</text>
        <dbReference type="Rhea" id="RHEA:42908"/>
        <dbReference type="Rhea" id="RHEA-COMP:10278"/>
        <dbReference type="Rhea" id="RHEA-COMP:10279"/>
        <dbReference type="ChEBI" id="CHEBI:15378"/>
        <dbReference type="ChEBI" id="CHEBI:57856"/>
        <dbReference type="ChEBI" id="CHEBI:59789"/>
        <dbReference type="ChEBI" id="CHEBI:65315"/>
        <dbReference type="ChEBI" id="CHEBI:74447"/>
        <dbReference type="EC" id="2.1.1.190"/>
    </reaction>
</comment>
<dbReference type="InterPro" id="IPR001566">
    <property type="entry name" value="23S_rRNA_MeTrfase_RlmD"/>
</dbReference>
<proteinExistence type="inferred from homology"/>
<dbReference type="InterPro" id="IPR012340">
    <property type="entry name" value="NA-bd_OB-fold"/>
</dbReference>
<feature type="binding site" evidence="9">
    <location>
        <position position="188"/>
    </location>
    <ligand>
        <name>[4Fe-4S] cluster</name>
        <dbReference type="ChEBI" id="CHEBI:49883"/>
    </ligand>
</feature>
<keyword evidence="6 9" id="KW-0479">Metal-binding</keyword>
<dbReference type="GO" id="GO:0003723">
    <property type="term" value="F:RNA binding"/>
    <property type="evidence" value="ECO:0007669"/>
    <property type="project" value="InterPro"/>
</dbReference>
<dbReference type="GO" id="GO:0005506">
    <property type="term" value="F:iron ion binding"/>
    <property type="evidence" value="ECO:0007669"/>
    <property type="project" value="UniProtKB-UniRule"/>
</dbReference>
<dbReference type="PROSITE" id="PS01230">
    <property type="entry name" value="TRMA_1"/>
    <property type="match status" value="1"/>
</dbReference>
<evidence type="ECO:0000256" key="3">
    <source>
        <dbReference type="ARBA" id="ARBA00022603"/>
    </source>
</evidence>
<keyword evidence="4 9" id="KW-0808">Transferase</keyword>
<evidence type="ECO:0000256" key="9">
    <source>
        <dbReference type="HAMAP-Rule" id="MF_01010"/>
    </source>
</evidence>
<keyword evidence="15" id="KW-1185">Reference proteome</keyword>
<feature type="active site" evidence="11">
    <location>
        <position position="422"/>
    </location>
</feature>
<dbReference type="InterPro" id="IPR029063">
    <property type="entry name" value="SAM-dependent_MTases_sf"/>
</dbReference>
<feature type="binding site" evidence="9">
    <location>
        <position position="102"/>
    </location>
    <ligand>
        <name>[4Fe-4S] cluster</name>
        <dbReference type="ChEBI" id="CHEBI:49883"/>
    </ligand>
</feature>
<dbReference type="EC" id="2.1.1.190" evidence="9"/>
<keyword evidence="2 9" id="KW-0698">rRNA processing</keyword>
<keyword evidence="7 9" id="KW-0408">Iron</keyword>
<feature type="binding site" evidence="9 10">
    <location>
        <position position="297"/>
    </location>
    <ligand>
        <name>S-adenosyl-L-methionine</name>
        <dbReference type="ChEBI" id="CHEBI:59789"/>
    </ligand>
</feature>
<gene>
    <name evidence="9" type="primary">rlmD</name>
    <name evidence="14" type="ORF">FHR97_002518</name>
</gene>
<organism evidence="14 15">
    <name type="scientific">Halomonas stenophila</name>
    <dbReference type="NCBI Taxonomy" id="795312"/>
    <lineage>
        <taxon>Bacteria</taxon>
        <taxon>Pseudomonadati</taxon>
        <taxon>Pseudomonadota</taxon>
        <taxon>Gammaproteobacteria</taxon>
        <taxon>Oceanospirillales</taxon>
        <taxon>Halomonadaceae</taxon>
        <taxon>Halomonas</taxon>
    </lineage>
</organism>
<dbReference type="InterPro" id="IPR002792">
    <property type="entry name" value="TRAM_dom"/>
</dbReference>
<comment type="caution">
    <text evidence="14">The sequence shown here is derived from an EMBL/GenBank/DDBJ whole genome shotgun (WGS) entry which is preliminary data.</text>
</comment>
<dbReference type="Pfam" id="PF01938">
    <property type="entry name" value="TRAM"/>
    <property type="match status" value="1"/>
</dbReference>
<dbReference type="PANTHER" id="PTHR11061:SF49">
    <property type="entry name" value="23S RRNA (URACIL(1939)-C(5))-METHYLTRANSFERASE RLMD"/>
    <property type="match status" value="1"/>
</dbReference>
<evidence type="ECO:0000256" key="10">
    <source>
        <dbReference type="PROSITE-ProRule" id="PRU01024"/>
    </source>
</evidence>
<dbReference type="SUPFAM" id="SSF53335">
    <property type="entry name" value="S-adenosyl-L-methionine-dependent methyltransferases"/>
    <property type="match status" value="1"/>
</dbReference>
<reference evidence="14 15" key="1">
    <citation type="submission" date="2020-08" db="EMBL/GenBank/DDBJ databases">
        <title>Genomic Encyclopedia of Type Strains, Phase III (KMG-III): the genomes of soil and plant-associated and newly described type strains.</title>
        <authorList>
            <person name="Whitman W."/>
        </authorList>
    </citation>
    <scope>NUCLEOTIDE SEQUENCE [LARGE SCALE GENOMIC DNA]</scope>
    <source>
        <strain evidence="14 15">CECT 7744</strain>
    </source>
</reference>
<dbReference type="CDD" id="cd02440">
    <property type="entry name" value="AdoMet_MTases"/>
    <property type="match status" value="1"/>
</dbReference>
<keyword evidence="3 9" id="KW-0489">Methyltransferase</keyword>
<dbReference type="AlphaFoldDB" id="A0A7W5EUL5"/>
<feature type="binding site" evidence="9">
    <location>
        <position position="108"/>
    </location>
    <ligand>
        <name>[4Fe-4S] cluster</name>
        <dbReference type="ChEBI" id="CHEBI:49883"/>
    </ligand>
</feature>
<evidence type="ECO:0000259" key="13">
    <source>
        <dbReference type="PROSITE" id="PS50926"/>
    </source>
</evidence>
<dbReference type="PROSITE" id="PS51687">
    <property type="entry name" value="SAM_MT_RNA_M5U"/>
    <property type="match status" value="1"/>
</dbReference>
<feature type="binding site" evidence="9 10">
    <location>
        <position position="348"/>
    </location>
    <ligand>
        <name>S-adenosyl-L-methionine</name>
        <dbReference type="ChEBI" id="CHEBI:59789"/>
    </ligand>
</feature>
<dbReference type="EMBL" id="JACHXR010000006">
    <property type="protein sequence ID" value="MBB3231663.1"/>
    <property type="molecule type" value="Genomic_DNA"/>
</dbReference>
<keyword evidence="8 9" id="KW-0411">Iron-sulfur</keyword>
<dbReference type="GO" id="GO:0051539">
    <property type="term" value="F:4 iron, 4 sulfur cluster binding"/>
    <property type="evidence" value="ECO:0007669"/>
    <property type="project" value="UniProtKB-KW"/>
</dbReference>